<evidence type="ECO:0000313" key="2">
    <source>
        <dbReference type="EMBL" id="MPN55844.1"/>
    </source>
</evidence>
<feature type="compositionally biased region" description="Basic and acidic residues" evidence="1">
    <location>
        <begin position="88"/>
        <end position="111"/>
    </location>
</feature>
<accession>A0A645J5U4</accession>
<comment type="caution">
    <text evidence="2">The sequence shown here is derived from an EMBL/GenBank/DDBJ whole genome shotgun (WGS) entry which is preliminary data.</text>
</comment>
<dbReference type="AlphaFoldDB" id="A0A645J5U4"/>
<name>A0A645J5U4_9ZZZZ</name>
<feature type="region of interest" description="Disordered" evidence="1">
    <location>
        <begin position="1"/>
        <end position="111"/>
    </location>
</feature>
<gene>
    <name evidence="2" type="ORF">SDC9_203528</name>
</gene>
<proteinExistence type="predicted"/>
<organism evidence="2">
    <name type="scientific">bioreactor metagenome</name>
    <dbReference type="NCBI Taxonomy" id="1076179"/>
    <lineage>
        <taxon>unclassified sequences</taxon>
        <taxon>metagenomes</taxon>
        <taxon>ecological metagenomes</taxon>
    </lineage>
</organism>
<dbReference type="EMBL" id="VSSQ01125520">
    <property type="protein sequence ID" value="MPN55844.1"/>
    <property type="molecule type" value="Genomic_DNA"/>
</dbReference>
<evidence type="ECO:0000256" key="1">
    <source>
        <dbReference type="SAM" id="MobiDB-lite"/>
    </source>
</evidence>
<protein>
    <submittedName>
        <fullName evidence="2">Uncharacterized protein</fullName>
    </submittedName>
</protein>
<reference evidence="2" key="1">
    <citation type="submission" date="2019-08" db="EMBL/GenBank/DDBJ databases">
        <authorList>
            <person name="Kucharzyk K."/>
            <person name="Murdoch R.W."/>
            <person name="Higgins S."/>
            <person name="Loffler F."/>
        </authorList>
    </citation>
    <scope>NUCLEOTIDE SEQUENCE</scope>
</reference>
<sequence>MAEQPGIQAPQRDQDHFRPQLGIVEIGHALERDTEGDDQQAGKPQMELAVQDQRPDQSPFRRHPPQTAQCQEDSGERREQGGQVIENRQGDEEFHDRSAGNMRNHDSIRLP</sequence>